<feature type="domain" description="Uroporphyrinogen decarboxylase (URO-D)" evidence="1">
    <location>
        <begin position="226"/>
        <end position="361"/>
    </location>
</feature>
<evidence type="ECO:0000259" key="1">
    <source>
        <dbReference type="Pfam" id="PF01208"/>
    </source>
</evidence>
<evidence type="ECO:0000313" key="2">
    <source>
        <dbReference type="EMBL" id="KXA92708.1"/>
    </source>
</evidence>
<organism evidence="2 3">
    <name type="scientific">candidate division MSBL1 archaeon SCGC-AAA259E17</name>
    <dbReference type="NCBI Taxonomy" id="1698263"/>
    <lineage>
        <taxon>Archaea</taxon>
        <taxon>Methanobacteriati</taxon>
        <taxon>Methanobacteriota</taxon>
        <taxon>candidate division MSBL1</taxon>
    </lineage>
</organism>
<dbReference type="Proteomes" id="UP000070373">
    <property type="component" value="Unassembled WGS sequence"/>
</dbReference>
<dbReference type="PANTHER" id="PTHR47099:SF1">
    <property type="entry name" value="METHYLCOBAMIDE:COM METHYLTRANSFERASE MTBA"/>
    <property type="match status" value="1"/>
</dbReference>
<dbReference type="Gene3D" id="3.20.20.210">
    <property type="match status" value="1"/>
</dbReference>
<sequence length="364" mass="41940">MNLMSKKDRVRRAINFEKIDRVPVYDKLRQPEVIEHYAGKKLNTEMTREKKQKIVTRAIKNSLDATAAIKIPEKARTVEDDEGFVREIKEFTTWIKSRPFDDLSDAITYVEQKVEEENSMQGDGEELVREETLRYLDMLEDVSLVIGFPVGLDIARNTLGPDLFYRLYHENPNLISEWLDILLEKTIESVQSWKKIAEKRDKSLNELFPVVSPFSDIAHNKSTMASPQFLREEFFWRLEKLVKILHENKMNCMFHSDGNLEKILPDLVSTGIDALNPLDFLVDPYADMGFKEIRERYPDLALVGGINIRGILTKGTPKEVKDEVRRIVDITEGKGIIIGSTTELRGVPQKNAIAMIETAKRMKL</sequence>
<dbReference type="InterPro" id="IPR038071">
    <property type="entry name" value="UROD/MetE-like_sf"/>
</dbReference>
<accession>A0A133UEP8</accession>
<dbReference type="SUPFAM" id="SSF51726">
    <property type="entry name" value="UROD/MetE-like"/>
    <property type="match status" value="1"/>
</dbReference>
<proteinExistence type="predicted"/>
<dbReference type="InterPro" id="IPR000257">
    <property type="entry name" value="Uroporphyrinogen_deCOase"/>
</dbReference>
<name>A0A133UEP8_9EURY</name>
<dbReference type="PANTHER" id="PTHR47099">
    <property type="entry name" value="METHYLCOBAMIDE:COM METHYLTRANSFERASE MTBA"/>
    <property type="match status" value="1"/>
</dbReference>
<dbReference type="Pfam" id="PF01208">
    <property type="entry name" value="URO-D"/>
    <property type="match status" value="1"/>
</dbReference>
<evidence type="ECO:0000313" key="3">
    <source>
        <dbReference type="Proteomes" id="UP000070373"/>
    </source>
</evidence>
<dbReference type="InterPro" id="IPR052024">
    <property type="entry name" value="Methanogen_methyltrans"/>
</dbReference>
<comment type="caution">
    <text evidence="2">The sequence shown here is derived from an EMBL/GenBank/DDBJ whole genome shotgun (WGS) entry which is preliminary data.</text>
</comment>
<dbReference type="EMBL" id="LHXN01000035">
    <property type="protein sequence ID" value="KXA92708.1"/>
    <property type="molecule type" value="Genomic_DNA"/>
</dbReference>
<dbReference type="GO" id="GO:0004853">
    <property type="term" value="F:uroporphyrinogen decarboxylase activity"/>
    <property type="evidence" value="ECO:0007669"/>
    <property type="project" value="InterPro"/>
</dbReference>
<gene>
    <name evidence="2" type="ORF">AKJ64_02455</name>
</gene>
<keyword evidence="3" id="KW-1185">Reference proteome</keyword>
<dbReference type="AlphaFoldDB" id="A0A133UEP8"/>
<protein>
    <recommendedName>
        <fullName evidence="1">Uroporphyrinogen decarboxylase (URO-D) domain-containing protein</fullName>
    </recommendedName>
</protein>
<dbReference type="GO" id="GO:0006779">
    <property type="term" value="P:porphyrin-containing compound biosynthetic process"/>
    <property type="evidence" value="ECO:0007669"/>
    <property type="project" value="InterPro"/>
</dbReference>
<reference evidence="2 3" key="1">
    <citation type="journal article" date="2016" name="Sci. Rep.">
        <title>Metabolic traits of an uncultured archaeal lineage -MSBL1- from brine pools of the Red Sea.</title>
        <authorList>
            <person name="Mwirichia R."/>
            <person name="Alam I."/>
            <person name="Rashid M."/>
            <person name="Vinu M."/>
            <person name="Ba-Alawi W."/>
            <person name="Anthony Kamau A."/>
            <person name="Kamanda Ngugi D."/>
            <person name="Goker M."/>
            <person name="Klenk H.P."/>
            <person name="Bajic V."/>
            <person name="Stingl U."/>
        </authorList>
    </citation>
    <scope>NUCLEOTIDE SEQUENCE [LARGE SCALE GENOMIC DNA]</scope>
    <source>
        <strain evidence="2">SCGC-AAA259E17</strain>
    </source>
</reference>